<reference evidence="2 3" key="1">
    <citation type="submission" date="2020-05" db="EMBL/GenBank/DDBJ databases">
        <title>Complete genome of Clostridium estertheticum subspecies estertheticum, isolated from Vacuum packed lamb meat from New Zealand imported to Switzerland.</title>
        <authorList>
            <person name="Wambui J."/>
            <person name="Stevens M.J.A."/>
            <person name="Stephan R."/>
        </authorList>
    </citation>
    <scope>NUCLEOTIDE SEQUENCE [LARGE SCALE GENOMIC DNA]</scope>
    <source>
        <strain evidence="2 3">CEST001</strain>
    </source>
</reference>
<dbReference type="CDD" id="cd07344">
    <property type="entry name" value="M48_yhfN_like"/>
    <property type="match status" value="1"/>
</dbReference>
<feature type="domain" description="YgjP-like metallopeptidase" evidence="1">
    <location>
        <begin position="2"/>
        <end position="93"/>
    </location>
</feature>
<dbReference type="InterPro" id="IPR002725">
    <property type="entry name" value="YgjP-like_metallopeptidase"/>
</dbReference>
<evidence type="ECO:0000313" key="3">
    <source>
        <dbReference type="Proteomes" id="UP000531659"/>
    </source>
</evidence>
<dbReference type="Pfam" id="PF01863">
    <property type="entry name" value="YgjP-like"/>
    <property type="match status" value="1"/>
</dbReference>
<dbReference type="AlphaFoldDB" id="A0A7Y3SXD0"/>
<dbReference type="PANTHER" id="PTHR30399">
    <property type="entry name" value="UNCHARACTERIZED PROTEIN YGJP"/>
    <property type="match status" value="1"/>
</dbReference>
<proteinExistence type="predicted"/>
<gene>
    <name evidence="2" type="ORF">HLQ16_10405</name>
</gene>
<evidence type="ECO:0000313" key="2">
    <source>
        <dbReference type="EMBL" id="NNU76342.1"/>
    </source>
</evidence>
<evidence type="ECO:0000259" key="1">
    <source>
        <dbReference type="Pfam" id="PF01863"/>
    </source>
</evidence>
<dbReference type="InterPro" id="IPR053136">
    <property type="entry name" value="UTP_pyrophosphatase-like"/>
</dbReference>
<dbReference type="RefSeq" id="WP_171297206.1">
    <property type="nucleotide sequence ID" value="NZ_CP087098.1"/>
</dbReference>
<comment type="caution">
    <text evidence="2">The sequence shown here is derived from an EMBL/GenBank/DDBJ whole genome shotgun (WGS) entry which is preliminary data.</text>
</comment>
<sequence length="93" mass="11412">MLQSLLKTEIIRLLPKWEKITDLHPTSWQTKYMTFRWGTCNTKIGKIWFNVQLAKRTPECLEYVILHELIHLIEKSHNERFVSFMDKYMPMWR</sequence>
<dbReference type="PANTHER" id="PTHR30399:SF1">
    <property type="entry name" value="UTP PYROPHOSPHATASE"/>
    <property type="match status" value="1"/>
</dbReference>
<dbReference type="Gene3D" id="3.30.2010.10">
    <property type="entry name" value="Metalloproteases ('zincins'), catalytic domain"/>
    <property type="match status" value="1"/>
</dbReference>
<dbReference type="Proteomes" id="UP000531659">
    <property type="component" value="Unassembled WGS sequence"/>
</dbReference>
<organism evidence="2 3">
    <name type="scientific">Clostridium estertheticum</name>
    <dbReference type="NCBI Taxonomy" id="238834"/>
    <lineage>
        <taxon>Bacteria</taxon>
        <taxon>Bacillati</taxon>
        <taxon>Bacillota</taxon>
        <taxon>Clostridia</taxon>
        <taxon>Eubacteriales</taxon>
        <taxon>Clostridiaceae</taxon>
        <taxon>Clostridium</taxon>
    </lineage>
</organism>
<accession>A0A7Y3SXD0</accession>
<name>A0A7Y3SXD0_9CLOT</name>
<protein>
    <submittedName>
        <fullName evidence="2">DUF45 domain-containing protein</fullName>
    </submittedName>
</protein>
<dbReference type="EMBL" id="JABEYB010000007">
    <property type="protein sequence ID" value="NNU76342.1"/>
    <property type="molecule type" value="Genomic_DNA"/>
</dbReference>